<keyword evidence="1" id="KW-0808">Transferase</keyword>
<dbReference type="Proteomes" id="UP000486602">
    <property type="component" value="Unassembled WGS sequence"/>
</dbReference>
<name>A0A7K3WLM9_9FLAO</name>
<dbReference type="EMBL" id="JAAGVY010000003">
    <property type="protein sequence ID" value="NEN22549.1"/>
    <property type="molecule type" value="Genomic_DNA"/>
</dbReference>
<dbReference type="Gene3D" id="3.30.420.40">
    <property type="match status" value="2"/>
</dbReference>
<dbReference type="InterPro" id="IPR052519">
    <property type="entry name" value="Euk-type_GlcNAc_Kinase"/>
</dbReference>
<dbReference type="AlphaFoldDB" id="A0A7K3WLM9"/>
<keyword evidence="2" id="KW-1185">Reference proteome</keyword>
<accession>A0A7K3WLM9</accession>
<dbReference type="GO" id="GO:0016301">
    <property type="term" value="F:kinase activity"/>
    <property type="evidence" value="ECO:0007669"/>
    <property type="project" value="UniProtKB-KW"/>
</dbReference>
<dbReference type="Gene3D" id="1.10.720.160">
    <property type="match status" value="1"/>
</dbReference>
<protein>
    <submittedName>
        <fullName evidence="1">N-acetylglucosamine kinase</fullName>
    </submittedName>
</protein>
<dbReference type="PANTHER" id="PTHR43190:SF3">
    <property type="entry name" value="N-ACETYL-D-GLUCOSAMINE KINASE"/>
    <property type="match status" value="1"/>
</dbReference>
<sequence>MILIADSGSTKTDWRLIANNGKVFSFKSEGVNPYFHTSTTITETLRRFNLQPFNHSDIDEVYFYGAGCSSDRNRKIMETGFQPVFTTAKIHILHDLLGAARALFQNESGIAAILGTGSNSCLYINDEIVLALGGQGYILGDEGSGLHLGRKVVRDYMNDLMPPDILKLFNETYALSKDEISYAVYKKEFPNRFLASFSTFVCDNMRHPYMQALADDAFLKFFQRYVSQYPDYKTYPLRIVGSIGFFFKEQIQKQADDFGIVLDRIIRAPIEGLLEYRLKK</sequence>
<dbReference type="RefSeq" id="WP_163283273.1">
    <property type="nucleotide sequence ID" value="NZ_JAAGVY010000003.1"/>
</dbReference>
<dbReference type="CDD" id="cd24079">
    <property type="entry name" value="ASKHA_NBD_PG1100-like"/>
    <property type="match status" value="1"/>
</dbReference>
<organism evidence="1 2">
    <name type="scientific">Cryomorpha ignava</name>
    <dbReference type="NCBI Taxonomy" id="101383"/>
    <lineage>
        <taxon>Bacteria</taxon>
        <taxon>Pseudomonadati</taxon>
        <taxon>Bacteroidota</taxon>
        <taxon>Flavobacteriia</taxon>
        <taxon>Flavobacteriales</taxon>
        <taxon>Cryomorphaceae</taxon>
        <taxon>Cryomorpha</taxon>
    </lineage>
</organism>
<reference evidence="1 2" key="1">
    <citation type="submission" date="2020-02" db="EMBL/GenBank/DDBJ databases">
        <title>Out from the shadows clarifying the taxonomy of the family Cryomorphaceae and related taxa by utilizing the GTDB taxonomic framework.</title>
        <authorList>
            <person name="Bowman J.P."/>
        </authorList>
    </citation>
    <scope>NUCLEOTIDE SEQUENCE [LARGE SCALE GENOMIC DNA]</scope>
    <source>
        <strain evidence="1 2">QSSC 1-22</strain>
    </source>
</reference>
<dbReference type="InterPro" id="IPR043129">
    <property type="entry name" value="ATPase_NBD"/>
</dbReference>
<dbReference type="SUPFAM" id="SSF53067">
    <property type="entry name" value="Actin-like ATPase domain"/>
    <property type="match status" value="2"/>
</dbReference>
<keyword evidence="1" id="KW-0418">Kinase</keyword>
<proteinExistence type="predicted"/>
<gene>
    <name evidence="1" type="ORF">G3O08_03400</name>
</gene>
<evidence type="ECO:0000313" key="2">
    <source>
        <dbReference type="Proteomes" id="UP000486602"/>
    </source>
</evidence>
<dbReference type="PANTHER" id="PTHR43190">
    <property type="entry name" value="N-ACETYL-D-GLUCOSAMINE KINASE"/>
    <property type="match status" value="1"/>
</dbReference>
<evidence type="ECO:0000313" key="1">
    <source>
        <dbReference type="EMBL" id="NEN22549.1"/>
    </source>
</evidence>
<comment type="caution">
    <text evidence="1">The sequence shown here is derived from an EMBL/GenBank/DDBJ whole genome shotgun (WGS) entry which is preliminary data.</text>
</comment>